<evidence type="ECO:0000313" key="2">
    <source>
        <dbReference type="Proteomes" id="UP000287352"/>
    </source>
</evidence>
<sequence>MSFQVCIKTEKPLHQLATEMRDLFSLPPFKLDSFADSSYCQFEMLGMLILIRQAEEVEREPEVADYPYCFDIQMSFTEHELDTDTMEYALQPYYAQLIAFHLGVETACQETKRVGEHWQIRYNYYVKNKNWSGEFLFGEKGWSPAVISGPATPWRLLHPALHRE</sequence>
<accession>A0A401ZVB3</accession>
<protein>
    <submittedName>
        <fullName evidence="1">Uncharacterized protein</fullName>
    </submittedName>
</protein>
<reference evidence="2" key="1">
    <citation type="submission" date="2018-12" db="EMBL/GenBank/DDBJ databases">
        <title>Tengunoibacter tsumagoiensis gen. nov., sp. nov., Dictyobacter kobayashii sp. nov., D. alpinus sp. nov., and D. joshuensis sp. nov. and description of Dictyobacteraceae fam. nov. within the order Ktedonobacterales isolated from Tengu-no-mugimeshi.</title>
        <authorList>
            <person name="Wang C.M."/>
            <person name="Zheng Y."/>
            <person name="Sakai Y."/>
            <person name="Toyoda A."/>
            <person name="Minakuchi Y."/>
            <person name="Abe K."/>
            <person name="Yokota A."/>
            <person name="Yabe S."/>
        </authorList>
    </citation>
    <scope>NUCLEOTIDE SEQUENCE [LARGE SCALE GENOMIC DNA]</scope>
    <source>
        <strain evidence="2">Uno3</strain>
    </source>
</reference>
<evidence type="ECO:0000313" key="1">
    <source>
        <dbReference type="EMBL" id="GCE10664.1"/>
    </source>
</evidence>
<dbReference type="AlphaFoldDB" id="A0A401ZVB3"/>
<dbReference type="Proteomes" id="UP000287352">
    <property type="component" value="Unassembled WGS sequence"/>
</dbReference>
<organism evidence="1 2">
    <name type="scientific">Tengunoibacter tsumagoiensis</name>
    <dbReference type="NCBI Taxonomy" id="2014871"/>
    <lineage>
        <taxon>Bacteria</taxon>
        <taxon>Bacillati</taxon>
        <taxon>Chloroflexota</taxon>
        <taxon>Ktedonobacteria</taxon>
        <taxon>Ktedonobacterales</taxon>
        <taxon>Dictyobacteraceae</taxon>
        <taxon>Tengunoibacter</taxon>
    </lineage>
</organism>
<dbReference type="OrthoDB" id="157305at2"/>
<keyword evidence="2" id="KW-1185">Reference proteome</keyword>
<gene>
    <name evidence="1" type="ORF">KTT_05230</name>
</gene>
<dbReference type="EMBL" id="BIFR01000001">
    <property type="protein sequence ID" value="GCE10664.1"/>
    <property type="molecule type" value="Genomic_DNA"/>
</dbReference>
<comment type="caution">
    <text evidence="1">The sequence shown here is derived from an EMBL/GenBank/DDBJ whole genome shotgun (WGS) entry which is preliminary data.</text>
</comment>
<proteinExistence type="predicted"/>
<dbReference type="RefSeq" id="WP_126578251.1">
    <property type="nucleotide sequence ID" value="NZ_BIFR01000001.1"/>
</dbReference>
<name>A0A401ZVB3_9CHLR</name>